<proteinExistence type="predicted"/>
<feature type="region of interest" description="Disordered" evidence="1">
    <location>
        <begin position="65"/>
        <end position="144"/>
    </location>
</feature>
<dbReference type="EMBL" id="HBIM01021868">
    <property type="protein sequence ID" value="CAE0419438.1"/>
    <property type="molecule type" value="Transcribed_RNA"/>
</dbReference>
<evidence type="ECO:0000313" key="2">
    <source>
        <dbReference type="EMBL" id="CAE0419438.1"/>
    </source>
</evidence>
<feature type="compositionally biased region" description="Basic and acidic residues" evidence="1">
    <location>
        <begin position="72"/>
        <end position="100"/>
    </location>
</feature>
<reference evidence="2" key="1">
    <citation type="submission" date="2021-01" db="EMBL/GenBank/DDBJ databases">
        <authorList>
            <person name="Corre E."/>
            <person name="Pelletier E."/>
            <person name="Niang G."/>
            <person name="Scheremetjew M."/>
            <person name="Finn R."/>
            <person name="Kale V."/>
            <person name="Holt S."/>
            <person name="Cochrane G."/>
            <person name="Meng A."/>
            <person name="Brown T."/>
            <person name="Cohen L."/>
        </authorList>
    </citation>
    <scope>NUCLEOTIDE SEQUENCE</scope>
    <source>
        <strain evidence="2">CCMP127</strain>
    </source>
</reference>
<protein>
    <submittedName>
        <fullName evidence="2">Uncharacterized protein</fullName>
    </submittedName>
</protein>
<name>A0A7S3LDX0_9STRA</name>
<evidence type="ECO:0000256" key="1">
    <source>
        <dbReference type="SAM" id="MobiDB-lite"/>
    </source>
</evidence>
<feature type="compositionally biased region" description="Polar residues" evidence="1">
    <location>
        <begin position="124"/>
        <end position="144"/>
    </location>
</feature>
<gene>
    <name evidence="2" type="ORF">ACOF00016_LOCUS16278</name>
</gene>
<dbReference type="AlphaFoldDB" id="A0A7S3LDX0"/>
<accession>A0A7S3LDX0</accession>
<organism evidence="2">
    <name type="scientific">Amphora coffeiformis</name>
    <dbReference type="NCBI Taxonomy" id="265554"/>
    <lineage>
        <taxon>Eukaryota</taxon>
        <taxon>Sar</taxon>
        <taxon>Stramenopiles</taxon>
        <taxon>Ochrophyta</taxon>
        <taxon>Bacillariophyta</taxon>
        <taxon>Bacillariophyceae</taxon>
        <taxon>Bacillariophycidae</taxon>
        <taxon>Thalassiophysales</taxon>
        <taxon>Catenulaceae</taxon>
        <taxon>Amphora</taxon>
    </lineage>
</organism>
<sequence length="144" mass="16444">MNRNISNSAPTLSYSVVPTEEFCTNHGNFRMGDAKLPEQDDDRSALSDLLQKLKLGKLKRMEAIQKQKRVAPVKERGESQQEKVAVIEEKEDDKPHDKTPRCTPRPSRTRRGGTRYPSSDRIYENTNQVQIGTTQTTWRRGSLS</sequence>